<protein>
    <submittedName>
        <fullName evidence="8">Uncharacterized protein</fullName>
    </submittedName>
</protein>
<evidence type="ECO:0000256" key="5">
    <source>
        <dbReference type="ARBA" id="ARBA00023136"/>
    </source>
</evidence>
<evidence type="ECO:0000313" key="9">
    <source>
        <dbReference type="Proteomes" id="UP001234989"/>
    </source>
</evidence>
<dbReference type="PANTHER" id="PTHR11654">
    <property type="entry name" value="OLIGOPEPTIDE TRANSPORTER-RELATED"/>
    <property type="match status" value="1"/>
</dbReference>
<dbReference type="EMBL" id="CP133620">
    <property type="protein sequence ID" value="WMV47471.1"/>
    <property type="molecule type" value="Genomic_DNA"/>
</dbReference>
<keyword evidence="3 7" id="KW-0812">Transmembrane</keyword>
<sequence>MVIAIIIFFSGTKRYRYKRSSGSPIVQIFQVILAATRKRKMDVPYDVVMLYKTIVAQGYFVDHDLNPNPWKLCTVTRVEEVKMMARLIPIWATTILFWTTYAQMITFSVEQAATMEPSVGKFKIPAGSLTVFFVSAFLITLIIYGRN</sequence>
<dbReference type="InterPro" id="IPR000109">
    <property type="entry name" value="POT_fam"/>
</dbReference>
<evidence type="ECO:0000256" key="1">
    <source>
        <dbReference type="ARBA" id="ARBA00004141"/>
    </source>
</evidence>
<organism evidence="8 9">
    <name type="scientific">Solanum verrucosum</name>
    <dbReference type="NCBI Taxonomy" id="315347"/>
    <lineage>
        <taxon>Eukaryota</taxon>
        <taxon>Viridiplantae</taxon>
        <taxon>Streptophyta</taxon>
        <taxon>Embryophyta</taxon>
        <taxon>Tracheophyta</taxon>
        <taxon>Spermatophyta</taxon>
        <taxon>Magnoliopsida</taxon>
        <taxon>eudicotyledons</taxon>
        <taxon>Gunneridae</taxon>
        <taxon>Pentapetalae</taxon>
        <taxon>asterids</taxon>
        <taxon>lamiids</taxon>
        <taxon>Solanales</taxon>
        <taxon>Solanaceae</taxon>
        <taxon>Solanoideae</taxon>
        <taxon>Solaneae</taxon>
        <taxon>Solanum</taxon>
    </lineage>
</organism>
<accession>A0AAF0ULV4</accession>
<evidence type="ECO:0000256" key="2">
    <source>
        <dbReference type="ARBA" id="ARBA00005982"/>
    </source>
</evidence>
<name>A0AAF0ULV4_SOLVR</name>
<dbReference type="AlphaFoldDB" id="A0AAF0ULV4"/>
<evidence type="ECO:0000256" key="6">
    <source>
        <dbReference type="ARBA" id="ARBA00044504"/>
    </source>
</evidence>
<dbReference type="GO" id="GO:0016020">
    <property type="term" value="C:membrane"/>
    <property type="evidence" value="ECO:0007669"/>
    <property type="project" value="UniProtKB-SubCell"/>
</dbReference>
<feature type="transmembrane region" description="Helical" evidence="7">
    <location>
        <begin position="124"/>
        <end position="144"/>
    </location>
</feature>
<evidence type="ECO:0000256" key="3">
    <source>
        <dbReference type="ARBA" id="ARBA00022692"/>
    </source>
</evidence>
<keyword evidence="4 7" id="KW-1133">Transmembrane helix</keyword>
<comment type="similarity">
    <text evidence="2">Belongs to the major facilitator superfamily. Proton-dependent oligopeptide transporter (POT/PTR) (TC 2.A.17) family.</text>
</comment>
<dbReference type="Gene3D" id="1.20.1250.20">
    <property type="entry name" value="MFS general substrate transporter like domains"/>
    <property type="match status" value="1"/>
</dbReference>
<feature type="transmembrane region" description="Helical" evidence="7">
    <location>
        <begin position="87"/>
        <end position="104"/>
    </location>
</feature>
<evidence type="ECO:0000313" key="8">
    <source>
        <dbReference type="EMBL" id="WMV47471.1"/>
    </source>
</evidence>
<comment type="subcellular location">
    <subcellularLocation>
        <location evidence="1">Membrane</location>
        <topology evidence="1">Multi-pass membrane protein</topology>
    </subcellularLocation>
</comment>
<keyword evidence="9" id="KW-1185">Reference proteome</keyword>
<comment type="similarity">
    <text evidence="6">Belongs to the major facilitator superfamily. Phosphate:H(+) symporter (TC 2.A.1.9) family.</text>
</comment>
<dbReference type="InterPro" id="IPR036259">
    <property type="entry name" value="MFS_trans_sf"/>
</dbReference>
<dbReference type="Pfam" id="PF00854">
    <property type="entry name" value="PTR2"/>
    <property type="match status" value="1"/>
</dbReference>
<gene>
    <name evidence="8" type="ORF">MTR67_040856</name>
</gene>
<proteinExistence type="inferred from homology"/>
<evidence type="ECO:0000256" key="4">
    <source>
        <dbReference type="ARBA" id="ARBA00022989"/>
    </source>
</evidence>
<keyword evidence="5 7" id="KW-0472">Membrane</keyword>
<reference evidence="8" key="1">
    <citation type="submission" date="2023-08" db="EMBL/GenBank/DDBJ databases">
        <title>A de novo genome assembly of Solanum verrucosum Schlechtendal, a Mexican diploid species geographically isolated from the other diploid A-genome species in potato relatives.</title>
        <authorList>
            <person name="Hosaka K."/>
        </authorList>
    </citation>
    <scope>NUCLEOTIDE SEQUENCE</scope>
    <source>
        <tissue evidence="8">Young leaves</tissue>
    </source>
</reference>
<evidence type="ECO:0000256" key="7">
    <source>
        <dbReference type="SAM" id="Phobius"/>
    </source>
</evidence>
<dbReference type="Proteomes" id="UP001234989">
    <property type="component" value="Chromosome 9"/>
</dbReference>
<dbReference type="GO" id="GO:0022857">
    <property type="term" value="F:transmembrane transporter activity"/>
    <property type="evidence" value="ECO:0007669"/>
    <property type="project" value="InterPro"/>
</dbReference>